<evidence type="ECO:0000313" key="2">
    <source>
        <dbReference type="Proteomes" id="UP000188586"/>
    </source>
</evidence>
<gene>
    <name evidence="1" type="ORF">BOX24_05185</name>
</gene>
<name>A0A1V3SV94_9BACT</name>
<comment type="caution">
    <text evidence="1">The sequence shown here is derived from an EMBL/GenBank/DDBJ whole genome shotgun (WGS) entry which is preliminary data.</text>
</comment>
<reference evidence="1 2" key="1">
    <citation type="submission" date="2016-11" db="EMBL/GenBank/DDBJ databases">
        <title>Comparative genomics of co-occurring bacteria in distinct bioleaching systems unravels niche-specific adaptation.</title>
        <authorList>
            <person name="Zhang X."/>
            <person name="Liu X."/>
            <person name="Yin H."/>
        </authorList>
    </citation>
    <scope>NUCLEOTIDE SEQUENCE [LARGE SCALE GENOMIC DNA]</scope>
    <source>
        <strain evidence="1 2">DX</strain>
    </source>
</reference>
<proteinExistence type="predicted"/>
<organism evidence="1 2">
    <name type="scientific">Leptospirillum ferriphilum</name>
    <dbReference type="NCBI Taxonomy" id="178606"/>
    <lineage>
        <taxon>Bacteria</taxon>
        <taxon>Pseudomonadati</taxon>
        <taxon>Nitrospirota</taxon>
        <taxon>Nitrospiria</taxon>
        <taxon>Nitrospirales</taxon>
        <taxon>Nitrospiraceae</taxon>
        <taxon>Leptospirillum</taxon>
    </lineage>
</organism>
<accession>A0A1V3SV94</accession>
<protein>
    <submittedName>
        <fullName evidence="1">Uncharacterized protein</fullName>
    </submittedName>
</protein>
<evidence type="ECO:0000313" key="1">
    <source>
        <dbReference type="EMBL" id="OOH72783.1"/>
    </source>
</evidence>
<dbReference type="Proteomes" id="UP000188586">
    <property type="component" value="Unassembled WGS sequence"/>
</dbReference>
<sequence length="175" mass="19137">MEPVLKKEGEKMNNKPLKIYLSSSTLSTLKKRAVLEGKRFSEFGRDLIESALSGGTRVEPAPVHGISLEAGMGSLPQGEAVLSPEALRYLVQDMAKTAGFVRQISLRLAEGKPKEHETSLKVAEGKARDVLKELNLDGVRDVDPFILKETPPEETEELFRKMGIVEGGPPLPMEG</sequence>
<dbReference type="EMBL" id="MPOJ01000010">
    <property type="protein sequence ID" value="OOH72783.1"/>
    <property type="molecule type" value="Genomic_DNA"/>
</dbReference>
<dbReference type="AlphaFoldDB" id="A0A1V3SV94"/>